<dbReference type="Proteomes" id="UP000007431">
    <property type="component" value="Unassembled WGS sequence"/>
</dbReference>
<sequence length="316" mass="33524">MKTAVAFSALLASAGPALAAYVKSESFVGQSFYDGFDFQAIADPTHGRVNYVDAQTAKDKNLTYASADSFVLRVDSTTVLDPAGAGRDSVRIRSKNTYTTHVLVADVRHMPQGCGTWPAIWETNEATWPAGGEVDILEGVNDVVPNAATLHTSPGCTMPATRDELGTPTQPDCDTAVNGNAGCGVKFSDATSFGPALNAQGGGWYAMERTDSFIKVWFWPRGAADVPIGVSEGHDDVDTANWGTPQAFFPSDTCNIAEHFDAHNIIINLTLCGDWAGATFNTDGCSGVCVDVANSQPDAFKDAYFDIAAINVYKAQ</sequence>
<dbReference type="InterPro" id="IPR013320">
    <property type="entry name" value="ConA-like_dom_sf"/>
</dbReference>
<dbReference type="GO" id="GO:0009251">
    <property type="term" value="P:glucan catabolic process"/>
    <property type="evidence" value="ECO:0007669"/>
    <property type="project" value="TreeGrafter"/>
</dbReference>
<organism evidence="4">
    <name type="scientific">Schizophyllum commune (strain H4-8 / FGSC 9210)</name>
    <name type="common">Split gill fungus</name>
    <dbReference type="NCBI Taxonomy" id="578458"/>
    <lineage>
        <taxon>Eukaryota</taxon>
        <taxon>Fungi</taxon>
        <taxon>Dikarya</taxon>
        <taxon>Basidiomycota</taxon>
        <taxon>Agaricomycotina</taxon>
        <taxon>Agaricomycetes</taxon>
        <taxon>Agaricomycetidae</taxon>
        <taxon>Agaricales</taxon>
        <taxon>Schizophyllaceae</taxon>
        <taxon>Schizophyllum</taxon>
    </lineage>
</organism>
<dbReference type="Pfam" id="PF26113">
    <property type="entry name" value="GH16_XgeA"/>
    <property type="match status" value="1"/>
</dbReference>
<dbReference type="RefSeq" id="XP_003031202.1">
    <property type="nucleotide sequence ID" value="XM_003031156.1"/>
</dbReference>
<dbReference type="GeneID" id="9587175"/>
<evidence type="ECO:0000313" key="4">
    <source>
        <dbReference type="Proteomes" id="UP000007431"/>
    </source>
</evidence>
<evidence type="ECO:0000259" key="2">
    <source>
        <dbReference type="PROSITE" id="PS51762"/>
    </source>
</evidence>
<dbReference type="InParanoid" id="D8Q6U1"/>
<keyword evidence="3" id="KW-0378">Hydrolase</keyword>
<dbReference type="InterPro" id="IPR000757">
    <property type="entry name" value="Beta-glucanase-like"/>
</dbReference>
<dbReference type="PANTHER" id="PTHR10963">
    <property type="entry name" value="GLYCOSYL HYDROLASE-RELATED"/>
    <property type="match status" value="1"/>
</dbReference>
<dbReference type="CDD" id="cd02181">
    <property type="entry name" value="GH16_fungal_Lam16A_glucanase"/>
    <property type="match status" value="1"/>
</dbReference>
<gene>
    <name evidence="3" type="ORF">SCHCODRAFT_68282</name>
</gene>
<dbReference type="Gene3D" id="2.60.120.200">
    <property type="match status" value="1"/>
</dbReference>
<dbReference type="OMA" id="CSYQPGC"/>
<evidence type="ECO:0000256" key="1">
    <source>
        <dbReference type="SAM" id="SignalP"/>
    </source>
</evidence>
<dbReference type="OrthoDB" id="192832at2759"/>
<dbReference type="HOGENOM" id="CLU_016972_1_1_1"/>
<dbReference type="EMBL" id="GL377307">
    <property type="protein sequence ID" value="EFI96299.1"/>
    <property type="molecule type" value="Genomic_DNA"/>
</dbReference>
<name>D8Q6U1_SCHCM</name>
<dbReference type="STRING" id="578458.D8Q6U1"/>
<dbReference type="eggNOG" id="ENOG502QUM3">
    <property type="taxonomic scope" value="Eukaryota"/>
</dbReference>
<feature type="signal peptide" evidence="1">
    <location>
        <begin position="1"/>
        <end position="19"/>
    </location>
</feature>
<keyword evidence="4" id="KW-1185">Reference proteome</keyword>
<dbReference type="AlphaFoldDB" id="D8Q6U1"/>
<dbReference type="KEGG" id="scm:SCHCO_02630028"/>
<evidence type="ECO:0000313" key="3">
    <source>
        <dbReference type="EMBL" id="EFI96299.1"/>
    </source>
</evidence>
<dbReference type="GO" id="GO:0004553">
    <property type="term" value="F:hydrolase activity, hydrolyzing O-glycosyl compounds"/>
    <property type="evidence" value="ECO:0007669"/>
    <property type="project" value="InterPro"/>
</dbReference>
<dbReference type="PANTHER" id="PTHR10963:SF24">
    <property type="entry name" value="GLYCOSIDASE C21B10.07-RELATED"/>
    <property type="match status" value="1"/>
</dbReference>
<keyword evidence="1" id="KW-0732">Signal</keyword>
<accession>D8Q6U1</accession>
<dbReference type="InterPro" id="IPR050546">
    <property type="entry name" value="Glycosyl_Hydrlase_16"/>
</dbReference>
<feature type="domain" description="GH16" evidence="2">
    <location>
        <begin position="21"/>
        <end position="284"/>
    </location>
</feature>
<dbReference type="PROSITE" id="PS51762">
    <property type="entry name" value="GH16_2"/>
    <property type="match status" value="1"/>
</dbReference>
<feature type="chain" id="PRO_5003120597" evidence="1">
    <location>
        <begin position="20"/>
        <end position="316"/>
    </location>
</feature>
<dbReference type="SUPFAM" id="SSF49899">
    <property type="entry name" value="Concanavalin A-like lectins/glucanases"/>
    <property type="match status" value="1"/>
</dbReference>
<protein>
    <submittedName>
        <fullName evidence="3">Glycoside hydrolase family 16 protein</fullName>
    </submittedName>
</protein>
<reference evidence="3 4" key="1">
    <citation type="journal article" date="2010" name="Nat. Biotechnol.">
        <title>Genome sequence of the model mushroom Schizophyllum commune.</title>
        <authorList>
            <person name="Ohm R.A."/>
            <person name="de Jong J.F."/>
            <person name="Lugones L.G."/>
            <person name="Aerts A."/>
            <person name="Kothe E."/>
            <person name="Stajich J.E."/>
            <person name="de Vries R.P."/>
            <person name="Record E."/>
            <person name="Levasseur A."/>
            <person name="Baker S.E."/>
            <person name="Bartholomew K.A."/>
            <person name="Coutinho P.M."/>
            <person name="Erdmann S."/>
            <person name="Fowler T.J."/>
            <person name="Gathman A.C."/>
            <person name="Lombard V."/>
            <person name="Henrissat B."/>
            <person name="Knabe N."/>
            <person name="Kuees U."/>
            <person name="Lilly W.W."/>
            <person name="Lindquist E."/>
            <person name="Lucas S."/>
            <person name="Magnuson J.K."/>
            <person name="Piumi F."/>
            <person name="Raudaskoski M."/>
            <person name="Salamov A."/>
            <person name="Schmutz J."/>
            <person name="Schwarze F.W.M.R."/>
            <person name="vanKuyk P.A."/>
            <person name="Horton J.S."/>
            <person name="Grigoriev I.V."/>
            <person name="Woesten H.A.B."/>
        </authorList>
    </citation>
    <scope>NUCLEOTIDE SEQUENCE [LARGE SCALE GENOMIC DNA]</scope>
    <source>
        <strain evidence="4">H4-8 / FGSC 9210</strain>
    </source>
</reference>
<proteinExistence type="predicted"/>
<dbReference type="VEuPathDB" id="FungiDB:SCHCODRAFT_02630028"/>